<sequence>MVSRFRILRRAINLLPKNVDYIVMACCVLHNFLRDDAIYMSQCYDDVTAQEQEKSGCDGTALMSLQPPVGHNYTRSAAATRDLYCDYFVSVHGAIPWQQKHAGVRP</sequence>
<reference evidence="1" key="1">
    <citation type="journal article" date="2020" name="Cell">
        <title>Large-Scale Comparative Analyses of Tick Genomes Elucidate Their Genetic Diversity and Vector Capacities.</title>
        <authorList>
            <consortium name="Tick Genome and Microbiome Consortium (TIGMIC)"/>
            <person name="Jia N."/>
            <person name="Wang J."/>
            <person name="Shi W."/>
            <person name="Du L."/>
            <person name="Sun Y."/>
            <person name="Zhan W."/>
            <person name="Jiang J.F."/>
            <person name="Wang Q."/>
            <person name="Zhang B."/>
            <person name="Ji P."/>
            <person name="Bell-Sakyi L."/>
            <person name="Cui X.M."/>
            <person name="Yuan T.T."/>
            <person name="Jiang B.G."/>
            <person name="Yang W.F."/>
            <person name="Lam T.T."/>
            <person name="Chang Q.C."/>
            <person name="Ding S.J."/>
            <person name="Wang X.J."/>
            <person name="Zhu J.G."/>
            <person name="Ruan X.D."/>
            <person name="Zhao L."/>
            <person name="Wei J.T."/>
            <person name="Ye R.Z."/>
            <person name="Que T.C."/>
            <person name="Du C.H."/>
            <person name="Zhou Y.H."/>
            <person name="Cheng J.X."/>
            <person name="Dai P.F."/>
            <person name="Guo W.B."/>
            <person name="Han X.H."/>
            <person name="Huang E.J."/>
            <person name="Li L.F."/>
            <person name="Wei W."/>
            <person name="Gao Y.C."/>
            <person name="Liu J.Z."/>
            <person name="Shao H.Z."/>
            <person name="Wang X."/>
            <person name="Wang C.C."/>
            <person name="Yang T.C."/>
            <person name="Huo Q.B."/>
            <person name="Li W."/>
            <person name="Chen H.Y."/>
            <person name="Chen S.E."/>
            <person name="Zhou L.G."/>
            <person name="Ni X.B."/>
            <person name="Tian J.H."/>
            <person name="Sheng Y."/>
            <person name="Liu T."/>
            <person name="Pan Y.S."/>
            <person name="Xia L.Y."/>
            <person name="Li J."/>
            <person name="Zhao F."/>
            <person name="Cao W.C."/>
        </authorList>
    </citation>
    <scope>NUCLEOTIDE SEQUENCE</scope>
    <source>
        <strain evidence="1">Rsan-2018</strain>
    </source>
</reference>
<dbReference type="AlphaFoldDB" id="A0A9D4PCJ6"/>
<name>A0A9D4PCJ6_RHISA</name>
<keyword evidence="2" id="KW-1185">Reference proteome</keyword>
<dbReference type="EMBL" id="JABSTV010001255">
    <property type="protein sequence ID" value="KAH7935651.1"/>
    <property type="molecule type" value="Genomic_DNA"/>
</dbReference>
<organism evidence="1 2">
    <name type="scientific">Rhipicephalus sanguineus</name>
    <name type="common">Brown dog tick</name>
    <name type="synonym">Ixodes sanguineus</name>
    <dbReference type="NCBI Taxonomy" id="34632"/>
    <lineage>
        <taxon>Eukaryota</taxon>
        <taxon>Metazoa</taxon>
        <taxon>Ecdysozoa</taxon>
        <taxon>Arthropoda</taxon>
        <taxon>Chelicerata</taxon>
        <taxon>Arachnida</taxon>
        <taxon>Acari</taxon>
        <taxon>Parasitiformes</taxon>
        <taxon>Ixodida</taxon>
        <taxon>Ixodoidea</taxon>
        <taxon>Ixodidae</taxon>
        <taxon>Rhipicephalinae</taxon>
        <taxon>Rhipicephalus</taxon>
        <taxon>Rhipicephalus</taxon>
    </lineage>
</organism>
<gene>
    <name evidence="1" type="ORF">HPB52_011178</name>
</gene>
<evidence type="ECO:0000313" key="2">
    <source>
        <dbReference type="Proteomes" id="UP000821837"/>
    </source>
</evidence>
<accession>A0A9D4PCJ6</accession>
<reference evidence="1" key="2">
    <citation type="submission" date="2021-09" db="EMBL/GenBank/DDBJ databases">
        <authorList>
            <person name="Jia N."/>
            <person name="Wang J."/>
            <person name="Shi W."/>
            <person name="Du L."/>
            <person name="Sun Y."/>
            <person name="Zhan W."/>
            <person name="Jiang J."/>
            <person name="Wang Q."/>
            <person name="Zhang B."/>
            <person name="Ji P."/>
            <person name="Sakyi L.B."/>
            <person name="Cui X."/>
            <person name="Yuan T."/>
            <person name="Jiang B."/>
            <person name="Yang W."/>
            <person name="Lam T.T.-Y."/>
            <person name="Chang Q."/>
            <person name="Ding S."/>
            <person name="Wang X."/>
            <person name="Zhu J."/>
            <person name="Ruan X."/>
            <person name="Zhao L."/>
            <person name="Wei J."/>
            <person name="Que T."/>
            <person name="Du C."/>
            <person name="Cheng J."/>
            <person name="Dai P."/>
            <person name="Han X."/>
            <person name="Huang E."/>
            <person name="Gao Y."/>
            <person name="Liu J."/>
            <person name="Shao H."/>
            <person name="Ye R."/>
            <person name="Li L."/>
            <person name="Wei W."/>
            <person name="Wang X."/>
            <person name="Wang C."/>
            <person name="Huo Q."/>
            <person name="Li W."/>
            <person name="Guo W."/>
            <person name="Chen H."/>
            <person name="Chen S."/>
            <person name="Zhou L."/>
            <person name="Zhou L."/>
            <person name="Ni X."/>
            <person name="Tian J."/>
            <person name="Zhou Y."/>
            <person name="Sheng Y."/>
            <person name="Liu T."/>
            <person name="Pan Y."/>
            <person name="Xia L."/>
            <person name="Li J."/>
            <person name="Zhao F."/>
            <person name="Cao W."/>
        </authorList>
    </citation>
    <scope>NUCLEOTIDE SEQUENCE</scope>
    <source>
        <strain evidence="1">Rsan-2018</strain>
        <tissue evidence="1">Larvae</tissue>
    </source>
</reference>
<evidence type="ECO:0000313" key="1">
    <source>
        <dbReference type="EMBL" id="KAH7935651.1"/>
    </source>
</evidence>
<comment type="caution">
    <text evidence="1">The sequence shown here is derived from an EMBL/GenBank/DDBJ whole genome shotgun (WGS) entry which is preliminary data.</text>
</comment>
<dbReference type="Proteomes" id="UP000821837">
    <property type="component" value="Unassembled WGS sequence"/>
</dbReference>
<protein>
    <recommendedName>
        <fullName evidence="3">DDE Tnp4 domain-containing protein</fullName>
    </recommendedName>
</protein>
<evidence type="ECO:0008006" key="3">
    <source>
        <dbReference type="Google" id="ProtNLM"/>
    </source>
</evidence>
<dbReference type="VEuPathDB" id="VectorBase:RSAN_046442"/>
<proteinExistence type="predicted"/>